<proteinExistence type="predicted"/>
<protein>
    <submittedName>
        <fullName evidence="1">Uncharacterized protein</fullName>
    </submittedName>
</protein>
<sequence length="324" mass="34542">MSDVRLLVAGAVAATRVHLPARYAWFGKPSPRLPARAARLLSPEATRGHLVHLLSVQLYNDFYRRGRAMPESWTARGSAASRRAFAAALSAANSGRGSLERGWRVRGADRRGTMVVKNGLELTVDAAELIGGGEWVAMRLPKELPELSPGFHLVCADRPIEAVPGRSMLRLYWNLRADGAVPFVAAATRLLNAADAAFRLKVLNDPAAFTRCDAAVVYLAGDEFPALAEPIAALRAEIGGFLSPCTPVFTAELAPGLGLAEDPATGESFGEHRCRLLAEAMVRAHESGTPDVLAAVEEHFARAGIDLDAPHLNPRPAPALATAP</sequence>
<dbReference type="AlphaFoldDB" id="A0A7X0P221"/>
<keyword evidence="2" id="KW-1185">Reference proteome</keyword>
<accession>A0A7X0P221</accession>
<evidence type="ECO:0000313" key="1">
    <source>
        <dbReference type="EMBL" id="MBB6553639.1"/>
    </source>
</evidence>
<reference evidence="1 2" key="1">
    <citation type="submission" date="2020-08" db="EMBL/GenBank/DDBJ databases">
        <title>Sequencing the genomes of 1000 actinobacteria strains.</title>
        <authorList>
            <person name="Klenk H.-P."/>
        </authorList>
    </citation>
    <scope>NUCLEOTIDE SEQUENCE [LARGE SCALE GENOMIC DNA]</scope>
    <source>
        <strain evidence="1 2">DSM 43768</strain>
    </source>
</reference>
<name>A0A7X0P221_9ACTN</name>
<dbReference type="Pfam" id="PF17914">
    <property type="entry name" value="HopA1"/>
    <property type="match status" value="1"/>
</dbReference>
<dbReference type="InterPro" id="IPR040871">
    <property type="entry name" value="HopA1"/>
</dbReference>
<organism evidence="1 2">
    <name type="scientific">Nonomuraea rubra</name>
    <dbReference type="NCBI Taxonomy" id="46180"/>
    <lineage>
        <taxon>Bacteria</taxon>
        <taxon>Bacillati</taxon>
        <taxon>Actinomycetota</taxon>
        <taxon>Actinomycetes</taxon>
        <taxon>Streptosporangiales</taxon>
        <taxon>Streptosporangiaceae</taxon>
        <taxon>Nonomuraea</taxon>
    </lineage>
</organism>
<dbReference type="EMBL" id="JACHMI010000001">
    <property type="protein sequence ID" value="MBB6553639.1"/>
    <property type="molecule type" value="Genomic_DNA"/>
</dbReference>
<comment type="caution">
    <text evidence="1">The sequence shown here is derived from an EMBL/GenBank/DDBJ whole genome shotgun (WGS) entry which is preliminary data.</text>
</comment>
<gene>
    <name evidence="1" type="ORF">HD593_008434</name>
</gene>
<dbReference type="RefSeq" id="WP_185107955.1">
    <property type="nucleotide sequence ID" value="NZ_JACHMI010000001.1"/>
</dbReference>
<dbReference type="Proteomes" id="UP000565579">
    <property type="component" value="Unassembled WGS sequence"/>
</dbReference>
<evidence type="ECO:0000313" key="2">
    <source>
        <dbReference type="Proteomes" id="UP000565579"/>
    </source>
</evidence>